<name>A0A485NG08_LYNPA</name>
<feature type="region of interest" description="Disordered" evidence="1">
    <location>
        <begin position="82"/>
        <end position="127"/>
    </location>
</feature>
<accession>A0A485NG08</accession>
<dbReference type="EMBL" id="CAAGRJ010015701">
    <property type="protein sequence ID" value="VFV31517.1"/>
    <property type="molecule type" value="Genomic_DNA"/>
</dbReference>
<evidence type="ECO:0000256" key="1">
    <source>
        <dbReference type="SAM" id="MobiDB-lite"/>
    </source>
</evidence>
<keyword evidence="3" id="KW-1185">Reference proteome</keyword>
<gene>
    <name evidence="2" type="ORF">LYPA_23C017565</name>
</gene>
<proteinExistence type="predicted"/>
<evidence type="ECO:0000313" key="3">
    <source>
        <dbReference type="Proteomes" id="UP000386466"/>
    </source>
</evidence>
<feature type="compositionally biased region" description="Polar residues" evidence="1">
    <location>
        <begin position="91"/>
        <end position="103"/>
    </location>
</feature>
<feature type="region of interest" description="Disordered" evidence="1">
    <location>
        <begin position="26"/>
        <end position="69"/>
    </location>
</feature>
<evidence type="ECO:0000313" key="2">
    <source>
        <dbReference type="EMBL" id="VFV31517.1"/>
    </source>
</evidence>
<dbReference type="Proteomes" id="UP000386466">
    <property type="component" value="Unassembled WGS sequence"/>
</dbReference>
<reference evidence="2 3" key="1">
    <citation type="submission" date="2019-01" db="EMBL/GenBank/DDBJ databases">
        <authorList>
            <person name="Alioto T."/>
            <person name="Alioto T."/>
        </authorList>
    </citation>
    <scope>NUCLEOTIDE SEQUENCE [LARGE SCALE GENOMIC DNA]</scope>
</reference>
<protein>
    <submittedName>
        <fullName evidence="2">Uncharacterized protein</fullName>
    </submittedName>
</protein>
<feature type="compositionally biased region" description="Basic and acidic residues" evidence="1">
    <location>
        <begin position="57"/>
        <end position="66"/>
    </location>
</feature>
<sequence length="127" mass="13981">MAVKDQRSEQTIIFFKNTGRECRKVADPRNWGNPRSLWISNAGGTPEEPSFSSVPRDGARAPENRHNNPRRLLFSPAAFEAAPSPFGKNGNAGQLFQATVKTTASERKRSAAPQSLMHSPEFRKTAG</sequence>
<organism evidence="2 3">
    <name type="scientific">Lynx pardinus</name>
    <name type="common">Iberian lynx</name>
    <name type="synonym">Felis pardina</name>
    <dbReference type="NCBI Taxonomy" id="191816"/>
    <lineage>
        <taxon>Eukaryota</taxon>
        <taxon>Metazoa</taxon>
        <taxon>Chordata</taxon>
        <taxon>Craniata</taxon>
        <taxon>Vertebrata</taxon>
        <taxon>Euteleostomi</taxon>
        <taxon>Mammalia</taxon>
        <taxon>Eutheria</taxon>
        <taxon>Laurasiatheria</taxon>
        <taxon>Carnivora</taxon>
        <taxon>Feliformia</taxon>
        <taxon>Felidae</taxon>
        <taxon>Felinae</taxon>
        <taxon>Lynx</taxon>
    </lineage>
</organism>
<dbReference type="AlphaFoldDB" id="A0A485NG08"/>